<dbReference type="HOGENOM" id="CLU_3027267_0_0_3"/>
<dbReference type="KEGG" id="mic:Mic7113_0342"/>
<dbReference type="AlphaFoldDB" id="K9W8Y3"/>
<organism evidence="1 2">
    <name type="scientific">Allocoleopsis franciscana PCC 7113</name>
    <dbReference type="NCBI Taxonomy" id="1173027"/>
    <lineage>
        <taxon>Bacteria</taxon>
        <taxon>Bacillati</taxon>
        <taxon>Cyanobacteriota</taxon>
        <taxon>Cyanophyceae</taxon>
        <taxon>Coleofasciculales</taxon>
        <taxon>Coleofasciculaceae</taxon>
        <taxon>Allocoleopsis</taxon>
        <taxon>Allocoleopsis franciscana</taxon>
    </lineage>
</organism>
<evidence type="ECO:0000313" key="1">
    <source>
        <dbReference type="EMBL" id="AFZ16266.1"/>
    </source>
</evidence>
<evidence type="ECO:0000313" key="2">
    <source>
        <dbReference type="Proteomes" id="UP000010471"/>
    </source>
</evidence>
<name>K9W8Y3_9CYAN</name>
<accession>K9W8Y3</accession>
<protein>
    <submittedName>
        <fullName evidence="1">Uncharacterized protein</fullName>
    </submittedName>
</protein>
<proteinExistence type="predicted"/>
<gene>
    <name evidence="1" type="ORF">Mic7113_0342</name>
</gene>
<dbReference type="EMBL" id="CP003630">
    <property type="protein sequence ID" value="AFZ16266.1"/>
    <property type="molecule type" value="Genomic_DNA"/>
</dbReference>
<keyword evidence="2" id="KW-1185">Reference proteome</keyword>
<sequence length="55" mass="6192">MHPDDRPQQLAEGFFLESDRTQHISRGDCTLNQADSIPLIPLVVTLEELIMSKGQ</sequence>
<dbReference type="STRING" id="1173027.Mic7113_0342"/>
<dbReference type="Proteomes" id="UP000010471">
    <property type="component" value="Chromosome"/>
</dbReference>
<reference evidence="1 2" key="1">
    <citation type="submission" date="2012-06" db="EMBL/GenBank/DDBJ databases">
        <title>Finished chromosome of genome of Microcoleus sp. PCC 7113.</title>
        <authorList>
            <consortium name="US DOE Joint Genome Institute"/>
            <person name="Gugger M."/>
            <person name="Coursin T."/>
            <person name="Rippka R."/>
            <person name="Tandeau De Marsac N."/>
            <person name="Huntemann M."/>
            <person name="Wei C.-L."/>
            <person name="Han J."/>
            <person name="Detter J.C."/>
            <person name="Han C."/>
            <person name="Tapia R."/>
            <person name="Chen A."/>
            <person name="Kyrpides N."/>
            <person name="Mavromatis K."/>
            <person name="Markowitz V."/>
            <person name="Szeto E."/>
            <person name="Ivanova N."/>
            <person name="Pagani I."/>
            <person name="Pati A."/>
            <person name="Goodwin L."/>
            <person name="Nordberg H.P."/>
            <person name="Cantor M.N."/>
            <person name="Hua S.X."/>
            <person name="Woyke T."/>
            <person name="Kerfeld C.A."/>
        </authorList>
    </citation>
    <scope>NUCLEOTIDE SEQUENCE [LARGE SCALE GENOMIC DNA]</scope>
    <source>
        <strain evidence="1 2">PCC 7113</strain>
    </source>
</reference>